<reference evidence="10 11" key="1">
    <citation type="submission" date="2021-04" db="EMBL/GenBank/DDBJ databases">
        <authorList>
            <person name="Bliznina A."/>
        </authorList>
    </citation>
    <scope>NUCLEOTIDE SEQUENCE [LARGE SCALE GENOMIC DNA]</scope>
</reference>
<dbReference type="Proteomes" id="UP001158576">
    <property type="component" value="Chromosome PAR"/>
</dbReference>
<dbReference type="Gene3D" id="3.40.850.10">
    <property type="entry name" value="Kinesin motor domain"/>
    <property type="match status" value="2"/>
</dbReference>
<feature type="binding site" evidence="6">
    <location>
        <begin position="774"/>
        <end position="781"/>
    </location>
    <ligand>
        <name>ATP</name>
        <dbReference type="ChEBI" id="CHEBI:30616"/>
    </ligand>
</feature>
<evidence type="ECO:0000256" key="1">
    <source>
        <dbReference type="ARBA" id="ARBA00022741"/>
    </source>
</evidence>
<sequence>MWRPSGNRGGNRGRGSPGRGGSQSASPWPDSNNGRQGRRGYGENQNNQFQQKSKSDDPRNHVGMSFRGSGRPVTRPEAPGPNANLSSGGLVRPPGPARPGGMPQLRGRGQGPRFGSVPRQPQQLNTIYRYPSEPGRNPRGRNAMDPNFQASWYQGKESQEEDAHGGSFHQSNNHFYGPYHANNSFNQNNQQNKYDFNPHQGPVSFRKDQPAPPPEPSFAPPSEPPPPPIPEFVEWELRHLQGPLGEKMRKYASLVSFRKSSEESQRRMWNIELDRHREIMRAEAQAEARLIEQERQANMPKKQAGGYATISDSDRLKNIDWNDLKLLTDKDLNLKLDEMKNLQEKSKKEYFDWKEDCEKWKNQHANHPNKTLFQNYIDQWKEQDKTLMKVQEDQAKKIELIRDELYRRDPGPPSPPKFFDLKGGDDFPANLMKKGTINLAREDVVSHKGRTFERPPAGYGMPRCFSKQKMVEPKRLSDETGPPVYEPPKEPGSLKLQGMDDIPDLPSRKRKPIQADVTSSTCNLLDLDVNNLKDLLSKVQQNVPPKEAEPPQAENAEDPENPSGLPDDYQLPVPMPEGLPSAIPPVRVVQKPVPPPVIVAPNAPPVLHHQPRLRHPRPPMVHQRPPRHNNPRYNHPRPPFHQKQYRPRLTQEEKSLYERAELARSIPPKQEKKLDLGDKGTGVQDLVLLENINEEAVLENLRKRFAKNAIYTYIGPVVISINPYQNVAIYSDDIVRKYNGRNMYEMPAHLFGLVEAAYRQMRTFCKDQCILITGESGAGKTEASKIMMNYISTCAEERNFHIFYFLIHGIDEAELASFQLTRRAVDYNILARGGVEHVPGINDSKRWEELVSAMVTIGFAEEEIGAIKRIIAAILHLGNVQFTSKGDDECQVKNAEVLGRVATLLRIHEESLSEALTRRAIKISSAKGETVHVTLSVPEAEAVQLSFCKALYGRVFDWLVQRLNAFLKIEKKEIRSVIGVLDIYGFEVLTENSFEQLLINYCNEKLHQVFIELTLKQEQEEYQREGIQWQQIEYFNNVPIVNLIEGRPGVLGLLDEECLRPGETGDAQLLQKFDIYLQSSKFYQSRENNNNSKSNKATSKNSNKSAILSSTDFSITHYAGTVKYSIINFVEKNKDVLYSSLSAVSFNSSCHVLKQCFPEGDPKFDNRKRPPTQGHQFKLSMSTLMKNLLQKQPHYIRCIKPNEQKAPKLFDKGLVTSQIRYLGLVENVRVRRAGYSFRQSYPEFHNRYKMMSDSTWPSSNKAHRDAVKCILEDTKLSKDEYEFGRSKIFIRSPKMIFKLEEIRLKMLESIVAKVQAQWRCYVQRKKFTAMKSAQISISSQWKCYKQRRLYLETKKSTLTIQCFFRGMRARAELARLKLIQKRHNAATTIAAAWRGMKCRRETRKLFKANAAPIIARFMDNLSVKKYLLALAKSLPSSSPTDSSWPILRHKKLAETDSLLRKLHHKWRCTNHIRKLTPSQHRLLVDKVECAEIADYINLNSEKKWEDLSTKNLFGDILFADIMQKVNRKDGKTQEVIVVLTSAVSILAADSLKLKSTIEVKNIHSICMSPYDDGVCTLRVKQDGLKGDLLLTGRFVLEFALRLGQIKRKEGKELDIIIQPNWKILYKQEGPFPRKGILKCCGTVNFQHELSIAVSESSSVDLPSYKKKNNHIEIHVPKQVKT</sequence>
<keyword evidence="4 6" id="KW-0505">Motor protein</keyword>
<feature type="compositionally biased region" description="Polar residues" evidence="7">
    <location>
        <begin position="23"/>
        <end position="35"/>
    </location>
</feature>
<feature type="region of interest" description="Disordered" evidence="7">
    <location>
        <begin position="469"/>
        <end position="517"/>
    </location>
</feature>
<evidence type="ECO:0000256" key="2">
    <source>
        <dbReference type="ARBA" id="ARBA00022840"/>
    </source>
</evidence>
<dbReference type="Gene3D" id="1.10.10.820">
    <property type="match status" value="1"/>
</dbReference>
<evidence type="ECO:0000313" key="11">
    <source>
        <dbReference type="Proteomes" id="UP001158576"/>
    </source>
</evidence>
<dbReference type="SMART" id="SM00015">
    <property type="entry name" value="IQ"/>
    <property type="match status" value="4"/>
</dbReference>
<dbReference type="Pfam" id="PF26583">
    <property type="entry name" value="Spectrin_YLPM1"/>
    <property type="match status" value="1"/>
</dbReference>
<dbReference type="PROSITE" id="PS51757">
    <property type="entry name" value="TH1"/>
    <property type="match status" value="1"/>
</dbReference>
<dbReference type="Pfam" id="PF06017">
    <property type="entry name" value="Myosin_TH1"/>
    <property type="match status" value="1"/>
</dbReference>
<keyword evidence="1 6" id="KW-0547">Nucleotide-binding</keyword>
<dbReference type="InterPro" id="IPR000048">
    <property type="entry name" value="IQ_motif_EF-hand-BS"/>
</dbReference>
<evidence type="ECO:0000256" key="6">
    <source>
        <dbReference type="PROSITE-ProRule" id="PRU00782"/>
    </source>
</evidence>
<dbReference type="CDD" id="cd23767">
    <property type="entry name" value="IQCD"/>
    <property type="match status" value="1"/>
</dbReference>
<feature type="region of interest" description="Disordered" evidence="7">
    <location>
        <begin position="617"/>
        <end position="642"/>
    </location>
</feature>
<dbReference type="Pfam" id="PF00612">
    <property type="entry name" value="IQ"/>
    <property type="match status" value="3"/>
</dbReference>
<dbReference type="PROSITE" id="PS50096">
    <property type="entry name" value="IQ"/>
    <property type="match status" value="3"/>
</dbReference>
<dbReference type="PROSITE" id="PS51456">
    <property type="entry name" value="MYOSIN_MOTOR"/>
    <property type="match status" value="1"/>
</dbReference>
<protein>
    <submittedName>
        <fullName evidence="10">Oidioi.mRNA.OKI2018_I69.PAR.g11082.t1.cds</fullName>
    </submittedName>
</protein>
<feature type="compositionally biased region" description="Low complexity" evidence="7">
    <location>
        <begin position="182"/>
        <end position="192"/>
    </location>
</feature>
<dbReference type="Gene3D" id="1.20.120.720">
    <property type="entry name" value="Myosin VI head, motor domain, U50 subdomain"/>
    <property type="match status" value="1"/>
</dbReference>
<comment type="similarity">
    <text evidence="6">Belongs to the TRAFAC class myosin-kinesin ATPase superfamily. Myosin family.</text>
</comment>
<feature type="compositionally biased region" description="Pro residues" evidence="7">
    <location>
        <begin position="210"/>
        <end position="230"/>
    </location>
</feature>
<feature type="compositionally biased region" description="Basic residues" evidence="7">
    <location>
        <begin position="624"/>
        <end position="642"/>
    </location>
</feature>
<evidence type="ECO:0000256" key="5">
    <source>
        <dbReference type="ARBA" id="ARBA00023203"/>
    </source>
</evidence>
<evidence type="ECO:0000259" key="8">
    <source>
        <dbReference type="PROSITE" id="PS51456"/>
    </source>
</evidence>
<dbReference type="InterPro" id="IPR058903">
    <property type="entry name" value="Spectrin_YLPM1-like"/>
</dbReference>
<dbReference type="InterPro" id="IPR027417">
    <property type="entry name" value="P-loop_NTPase"/>
</dbReference>
<feature type="compositionally biased region" description="Basic and acidic residues" evidence="7">
    <location>
        <begin position="469"/>
        <end position="478"/>
    </location>
</feature>
<evidence type="ECO:0000256" key="4">
    <source>
        <dbReference type="ARBA" id="ARBA00023175"/>
    </source>
</evidence>
<dbReference type="InterPro" id="IPR001609">
    <property type="entry name" value="Myosin_head_motor_dom-like"/>
</dbReference>
<dbReference type="Gene3D" id="1.20.5.190">
    <property type="match status" value="1"/>
</dbReference>
<keyword evidence="2 6" id="KW-0067">ATP-binding</keyword>
<keyword evidence="11" id="KW-1185">Reference proteome</keyword>
<evidence type="ECO:0000256" key="3">
    <source>
        <dbReference type="ARBA" id="ARBA00023123"/>
    </source>
</evidence>
<feature type="domain" description="TH1" evidence="9">
    <location>
        <begin position="1479"/>
        <end position="1677"/>
    </location>
</feature>
<dbReference type="PANTHER" id="PTHR13140:SF802">
    <property type="entry name" value="UNCONVENTIONAL MYOSIN-IB ISOFORM X1"/>
    <property type="match status" value="1"/>
</dbReference>
<proteinExistence type="inferred from homology"/>
<dbReference type="PANTHER" id="PTHR13140">
    <property type="entry name" value="MYOSIN"/>
    <property type="match status" value="1"/>
</dbReference>
<evidence type="ECO:0000259" key="9">
    <source>
        <dbReference type="PROSITE" id="PS51757"/>
    </source>
</evidence>
<gene>
    <name evidence="10" type="ORF">OKIOD_LOCUS2640</name>
</gene>
<organism evidence="10 11">
    <name type="scientific">Oikopleura dioica</name>
    <name type="common">Tunicate</name>
    <dbReference type="NCBI Taxonomy" id="34765"/>
    <lineage>
        <taxon>Eukaryota</taxon>
        <taxon>Metazoa</taxon>
        <taxon>Chordata</taxon>
        <taxon>Tunicata</taxon>
        <taxon>Appendicularia</taxon>
        <taxon>Copelata</taxon>
        <taxon>Oikopleuridae</taxon>
        <taxon>Oikopleura</taxon>
    </lineage>
</organism>
<dbReference type="InterPro" id="IPR036961">
    <property type="entry name" value="Kinesin_motor_dom_sf"/>
</dbReference>
<feature type="region of interest" description="Actin-binding" evidence="6">
    <location>
        <begin position="1181"/>
        <end position="1203"/>
    </location>
</feature>
<feature type="compositionally biased region" description="Gly residues" evidence="7">
    <location>
        <begin position="7"/>
        <end position="21"/>
    </location>
</feature>
<dbReference type="Pfam" id="PF00063">
    <property type="entry name" value="Myosin_head"/>
    <property type="match status" value="1"/>
</dbReference>
<dbReference type="Gene3D" id="1.20.5.4820">
    <property type="match status" value="1"/>
</dbReference>
<dbReference type="SUPFAM" id="SSF52540">
    <property type="entry name" value="P-loop containing nucleoside triphosphate hydrolases"/>
    <property type="match status" value="1"/>
</dbReference>
<feature type="domain" description="Myosin motor" evidence="8">
    <location>
        <begin position="681"/>
        <end position="1304"/>
    </location>
</feature>
<evidence type="ECO:0000313" key="10">
    <source>
        <dbReference type="EMBL" id="CAG5086003.1"/>
    </source>
</evidence>
<keyword evidence="5 6" id="KW-0009">Actin-binding</keyword>
<accession>A0ABN7RUM0</accession>
<dbReference type="EMBL" id="OU015568">
    <property type="protein sequence ID" value="CAG5086003.1"/>
    <property type="molecule type" value="Genomic_DNA"/>
</dbReference>
<dbReference type="SMART" id="SM00242">
    <property type="entry name" value="MYSc"/>
    <property type="match status" value="1"/>
</dbReference>
<feature type="region of interest" description="Disordered" evidence="7">
    <location>
        <begin position="1"/>
        <end position="230"/>
    </location>
</feature>
<keyword evidence="3 6" id="KW-0518">Myosin</keyword>
<dbReference type="PRINTS" id="PR00193">
    <property type="entry name" value="MYOSINHEAVY"/>
</dbReference>
<evidence type="ECO:0000256" key="7">
    <source>
        <dbReference type="SAM" id="MobiDB-lite"/>
    </source>
</evidence>
<feature type="region of interest" description="Disordered" evidence="7">
    <location>
        <begin position="543"/>
        <end position="569"/>
    </location>
</feature>
<name>A0ABN7RUM0_OIKDI</name>
<dbReference type="InterPro" id="IPR010926">
    <property type="entry name" value="Myosin_TH1"/>
</dbReference>
<dbReference type="Gene3D" id="1.20.58.530">
    <property type="match status" value="1"/>
</dbReference>